<keyword evidence="1" id="KW-0804">Transcription</keyword>
<dbReference type="PROSITE" id="PS51351">
    <property type="entry name" value="TFIIE_BETA_C"/>
    <property type="match status" value="1"/>
</dbReference>
<keyword evidence="1" id="KW-0539">Nucleus</keyword>
<comment type="similarity">
    <text evidence="1">Belongs to the TFIIE beta subunit family.</text>
</comment>
<dbReference type="InterPro" id="IPR036390">
    <property type="entry name" value="WH_DNA-bd_sf"/>
</dbReference>
<name>A0A815KH53_9BILA</name>
<dbReference type="InterPro" id="IPR003166">
    <property type="entry name" value="TFIIE_bsu_DNA-bd"/>
</dbReference>
<dbReference type="GO" id="GO:0003677">
    <property type="term" value="F:DNA binding"/>
    <property type="evidence" value="ECO:0007669"/>
    <property type="project" value="UniProtKB-UniRule"/>
</dbReference>
<sequence>MTSFVQQKPKQKPLKRLSNTTSQNSTQNKNWQLAKIIEFLRVYYLKNPHSDHLTLDEIVKQCENLSLDYSTEQWLITEALPNNPRIDMQLIDNSTKFHYKPPLQIEHDQGQVRSVLDILKTRYETYDKTTAVEDIQDSTTKANMIIKKLKEKGKIVGYTGKNKKEFLVYNDSKLNLPIHSDFIQQWRSVSIEGLTKENIRQYLRNSGHTVHGEEEDLHQVTLHTTTSGRRPRRPIIQQNVHIADQLQTYTNT</sequence>
<dbReference type="PANTHER" id="PTHR12716:SF8">
    <property type="entry name" value="TRANSCRIPTION INITIATION FACTOR IIE SUBUNIT BETA"/>
    <property type="match status" value="1"/>
</dbReference>
<feature type="region of interest" description="Disordered" evidence="2">
    <location>
        <begin position="1"/>
        <end position="26"/>
    </location>
</feature>
<evidence type="ECO:0000256" key="2">
    <source>
        <dbReference type="SAM" id="MobiDB-lite"/>
    </source>
</evidence>
<dbReference type="Proteomes" id="UP000663860">
    <property type="component" value="Unassembled WGS sequence"/>
</dbReference>
<dbReference type="PIRSF" id="PIRSF016398">
    <property type="entry name" value="TFIIE-beta"/>
    <property type="match status" value="1"/>
</dbReference>
<evidence type="ECO:0000313" key="4">
    <source>
        <dbReference type="EMBL" id="CAF1395658.1"/>
    </source>
</evidence>
<comment type="caution">
    <text evidence="4">The sequence shown here is derived from an EMBL/GenBank/DDBJ whole genome shotgun (WGS) entry which is preliminary data.</text>
</comment>
<dbReference type="GO" id="GO:0005673">
    <property type="term" value="C:transcription factor TFIIE complex"/>
    <property type="evidence" value="ECO:0007669"/>
    <property type="project" value="UniProtKB-UniRule"/>
</dbReference>
<organism evidence="4 5">
    <name type="scientific">Adineta steineri</name>
    <dbReference type="NCBI Taxonomy" id="433720"/>
    <lineage>
        <taxon>Eukaryota</taxon>
        <taxon>Metazoa</taxon>
        <taxon>Spiralia</taxon>
        <taxon>Gnathifera</taxon>
        <taxon>Rotifera</taxon>
        <taxon>Eurotatoria</taxon>
        <taxon>Bdelloidea</taxon>
        <taxon>Adinetida</taxon>
        <taxon>Adinetidae</taxon>
        <taxon>Adineta</taxon>
    </lineage>
</organism>
<dbReference type="Gene3D" id="1.10.10.10">
    <property type="entry name" value="Winged helix-like DNA-binding domain superfamily/Winged helix DNA-binding domain"/>
    <property type="match status" value="1"/>
</dbReference>
<dbReference type="GO" id="GO:0006367">
    <property type="term" value="P:transcription initiation at RNA polymerase II promoter"/>
    <property type="evidence" value="ECO:0007669"/>
    <property type="project" value="UniProtKB-UniRule"/>
</dbReference>
<gene>
    <name evidence="4" type="ORF">IZO911_LOCUS39204</name>
</gene>
<evidence type="ECO:0000259" key="3">
    <source>
        <dbReference type="PROSITE" id="PS51351"/>
    </source>
</evidence>
<dbReference type="PANTHER" id="PTHR12716">
    <property type="entry name" value="TRANSCRIPTION INITIATION FACTOR IIE, BETA SUBUNIT"/>
    <property type="match status" value="1"/>
</dbReference>
<dbReference type="EMBL" id="CAJNOE010001165">
    <property type="protein sequence ID" value="CAF1395658.1"/>
    <property type="molecule type" value="Genomic_DNA"/>
</dbReference>
<feature type="domain" description="TFIIE beta" evidence="3">
    <location>
        <begin position="16"/>
        <end position="106"/>
    </location>
</feature>
<protein>
    <recommendedName>
        <fullName evidence="1">Transcription initiation factor IIE subunit beta</fullName>
    </recommendedName>
</protein>
<evidence type="ECO:0000256" key="1">
    <source>
        <dbReference type="PIRNR" id="PIRNR016398"/>
    </source>
</evidence>
<dbReference type="InterPro" id="IPR016656">
    <property type="entry name" value="TFIIE-bsu"/>
</dbReference>
<comment type="subunit">
    <text evidence="1">Tetramer of two alpha and two beta chains.</text>
</comment>
<comment type="function">
    <text evidence="1">Recruits TFIIH to the initiation complex and stimulates the RNA polymerase II C-terminal domain kinase and DNA-dependent ATPase activities of TFIIH. Both TFIIH and TFIIE are required for promoter clearance by RNA polymerase.</text>
</comment>
<comment type="subcellular location">
    <subcellularLocation>
        <location evidence="1">Nucleus</location>
    </subcellularLocation>
</comment>
<dbReference type="SUPFAM" id="SSF46785">
    <property type="entry name" value="Winged helix' DNA-binding domain"/>
    <property type="match status" value="1"/>
</dbReference>
<dbReference type="Pfam" id="PF02186">
    <property type="entry name" value="TFIIE_beta"/>
    <property type="match status" value="1"/>
</dbReference>
<accession>A0A815KH53</accession>
<keyword evidence="1" id="KW-0238">DNA-binding</keyword>
<dbReference type="InterPro" id="IPR036388">
    <property type="entry name" value="WH-like_DNA-bd_sf"/>
</dbReference>
<reference evidence="4" key="1">
    <citation type="submission" date="2021-02" db="EMBL/GenBank/DDBJ databases">
        <authorList>
            <person name="Nowell W R."/>
        </authorList>
    </citation>
    <scope>NUCLEOTIDE SEQUENCE</scope>
</reference>
<evidence type="ECO:0000313" key="5">
    <source>
        <dbReference type="Proteomes" id="UP000663860"/>
    </source>
</evidence>
<keyword evidence="1" id="KW-0805">Transcription regulation</keyword>
<dbReference type="AlphaFoldDB" id="A0A815KH53"/>
<dbReference type="GO" id="GO:0001097">
    <property type="term" value="F:TFIIH-class transcription factor complex binding"/>
    <property type="evidence" value="ECO:0007669"/>
    <property type="project" value="TreeGrafter"/>
</dbReference>
<proteinExistence type="inferred from homology"/>